<keyword evidence="1" id="KW-0732">Signal</keyword>
<reference evidence="3 4" key="1">
    <citation type="submission" date="2016-10" db="EMBL/GenBank/DDBJ databases">
        <authorList>
            <person name="de Groot N.N."/>
        </authorList>
    </citation>
    <scope>NUCLEOTIDE SEQUENCE [LARGE SCALE GENOMIC DNA]</scope>
    <source>
        <strain evidence="3 4">DSM 19033</strain>
    </source>
</reference>
<dbReference type="Gene3D" id="2.60.120.260">
    <property type="entry name" value="Galactose-binding domain-like"/>
    <property type="match status" value="1"/>
</dbReference>
<evidence type="ECO:0000259" key="2">
    <source>
        <dbReference type="PROSITE" id="PS50022"/>
    </source>
</evidence>
<dbReference type="Proteomes" id="UP000198850">
    <property type="component" value="Unassembled WGS sequence"/>
</dbReference>
<dbReference type="SUPFAM" id="SSF49785">
    <property type="entry name" value="Galactose-binding domain-like"/>
    <property type="match status" value="1"/>
</dbReference>
<dbReference type="OrthoDB" id="622724at2"/>
<gene>
    <name evidence="3" type="ORF">SAMN05443550_104180</name>
</gene>
<accession>A0A1H4CTF7</accession>
<dbReference type="InterPro" id="IPR013728">
    <property type="entry name" value="BT_3987-like_N"/>
</dbReference>
<dbReference type="EMBL" id="FNRA01000004">
    <property type="protein sequence ID" value="SEA63598.1"/>
    <property type="molecule type" value="Genomic_DNA"/>
</dbReference>
<dbReference type="PROSITE" id="PS50022">
    <property type="entry name" value="FA58C_3"/>
    <property type="match status" value="1"/>
</dbReference>
<dbReference type="Pfam" id="PF00754">
    <property type="entry name" value="F5_F8_type_C"/>
    <property type="match status" value="1"/>
</dbReference>
<feature type="domain" description="F5/8 type C" evidence="2">
    <location>
        <begin position="166"/>
        <end position="307"/>
    </location>
</feature>
<sequence length="312" mass="33920">MNKTYLVIICMLMLLFTACSKKNGVDALSDSSVTFDVSAGKDTVQIPLSIKKDSIIVVKFKASLSGGTSANDHWVNFAVDTSRINTYRTKYGQAQLLPSGSYLFYKPLTQIAAGASSSEQAQLNIVLQSKLTELTTYVLPIVIQSVDGKVEGAASPTVLYYVFKTGASPVISKAGWTIAGVSSIFNTFRAQNLLDDDKKATYWTSNITGVMPQWVSINFNRNITFSAVNYSLPTLLNYPSLGGYPTSIQIETSMDGIAWVNKGIFQGNISNNTQTLNTGLTTARYLRFTSLASVKYSGIYSAIFISDISLMP</sequence>
<evidence type="ECO:0000313" key="3">
    <source>
        <dbReference type="EMBL" id="SEA63598.1"/>
    </source>
</evidence>
<feature type="signal peptide" evidence="1">
    <location>
        <begin position="1"/>
        <end position="21"/>
    </location>
</feature>
<proteinExistence type="predicted"/>
<dbReference type="RefSeq" id="WP_090556318.1">
    <property type="nucleotide sequence ID" value="NZ_FNRA01000004.1"/>
</dbReference>
<dbReference type="PROSITE" id="PS51257">
    <property type="entry name" value="PROKAR_LIPOPROTEIN"/>
    <property type="match status" value="1"/>
</dbReference>
<dbReference type="Pfam" id="PF08522">
    <property type="entry name" value="BT_3987-like_N"/>
    <property type="match status" value="1"/>
</dbReference>
<protein>
    <submittedName>
        <fullName evidence="3">F5/8 type C domain-containing protein</fullName>
    </submittedName>
</protein>
<feature type="chain" id="PRO_5011759699" evidence="1">
    <location>
        <begin position="22"/>
        <end position="312"/>
    </location>
</feature>
<organism evidence="3 4">
    <name type="scientific">Pedobacter hartonius</name>
    <dbReference type="NCBI Taxonomy" id="425514"/>
    <lineage>
        <taxon>Bacteria</taxon>
        <taxon>Pseudomonadati</taxon>
        <taxon>Bacteroidota</taxon>
        <taxon>Sphingobacteriia</taxon>
        <taxon>Sphingobacteriales</taxon>
        <taxon>Sphingobacteriaceae</taxon>
        <taxon>Pedobacter</taxon>
    </lineage>
</organism>
<dbReference type="AlphaFoldDB" id="A0A1H4CTF7"/>
<dbReference type="Gene3D" id="2.60.40.1740">
    <property type="entry name" value="hypothetical protein (bacova_03559)"/>
    <property type="match status" value="1"/>
</dbReference>
<dbReference type="InterPro" id="IPR000421">
    <property type="entry name" value="FA58C"/>
</dbReference>
<dbReference type="STRING" id="425514.SAMN05443550_104180"/>
<dbReference type="InterPro" id="IPR008979">
    <property type="entry name" value="Galactose-bd-like_sf"/>
</dbReference>
<keyword evidence="4" id="KW-1185">Reference proteome</keyword>
<name>A0A1H4CTF7_9SPHI</name>
<evidence type="ECO:0000313" key="4">
    <source>
        <dbReference type="Proteomes" id="UP000198850"/>
    </source>
</evidence>
<evidence type="ECO:0000256" key="1">
    <source>
        <dbReference type="SAM" id="SignalP"/>
    </source>
</evidence>